<dbReference type="Proteomes" id="UP001307705">
    <property type="component" value="Unassembled WGS sequence"/>
</dbReference>
<evidence type="ECO:0000313" key="1">
    <source>
        <dbReference type="EMBL" id="GMQ34615.1"/>
    </source>
</evidence>
<organism evidence="1 2">
    <name type="scientific">Algoriphagus taiwanensis</name>
    <dbReference type="NCBI Taxonomy" id="1445656"/>
    <lineage>
        <taxon>Bacteria</taxon>
        <taxon>Pseudomonadati</taxon>
        <taxon>Bacteroidota</taxon>
        <taxon>Cytophagia</taxon>
        <taxon>Cytophagales</taxon>
        <taxon>Cyclobacteriaceae</taxon>
        <taxon>Algoriphagus</taxon>
    </lineage>
</organism>
<proteinExistence type="predicted"/>
<evidence type="ECO:0000313" key="2">
    <source>
        <dbReference type="Proteomes" id="UP001307705"/>
    </source>
</evidence>
<keyword evidence="2" id="KW-1185">Reference proteome</keyword>
<name>A0ABQ6Q4X1_9BACT</name>
<dbReference type="EMBL" id="BTPE01000010">
    <property type="protein sequence ID" value="GMQ34615.1"/>
    <property type="molecule type" value="Genomic_DNA"/>
</dbReference>
<accession>A0ABQ6Q4X1</accession>
<dbReference type="RefSeq" id="WP_338229441.1">
    <property type="nucleotide sequence ID" value="NZ_BTPE01000010.1"/>
</dbReference>
<gene>
    <name evidence="1" type="ORF">Ataiwa_28880</name>
</gene>
<sequence>MTSQTPDWNIQGIQGRLEYLQLTTEQAEKVHAFEEGKRGNPGSSFFTSWEELDYDWTFFKEILNENQWEAYQEFHQKTIAYLEQTDRDADQAKQVDIAYYQELVQYYEKEFLPWFFKHPGSQLGGLLFQSTKLPYLKSEYQNYLLDTKMEILTLHFRAYKTLKPLELKANLLRHQLAYLLPDYVTFERKMDKPTLAVAKHLKSWVKSLPPDILDLIDEKFKVLNEFESAAFKKHFAEVSGWHVSSEPIKPKKRKVFQAMRVLLLDREKYGWK</sequence>
<comment type="caution">
    <text evidence="1">The sequence shown here is derived from an EMBL/GenBank/DDBJ whole genome shotgun (WGS) entry which is preliminary data.</text>
</comment>
<protein>
    <submittedName>
        <fullName evidence="1">Uncharacterized protein</fullName>
    </submittedName>
</protein>
<reference evidence="1 2" key="1">
    <citation type="submission" date="2023-08" db="EMBL/GenBank/DDBJ databases">
        <title>Draft genome sequence of Algoriphagus taiwanensis.</title>
        <authorList>
            <person name="Takatani N."/>
            <person name="Hosokawa M."/>
            <person name="Sawabe T."/>
        </authorList>
    </citation>
    <scope>NUCLEOTIDE SEQUENCE [LARGE SCALE GENOMIC DNA]</scope>
    <source>
        <strain evidence="1 2">JCM 19755</strain>
    </source>
</reference>